<protein>
    <submittedName>
        <fullName evidence="1">Carbohydrate sulfotransferase 5</fullName>
    </submittedName>
</protein>
<dbReference type="Proteomes" id="UP001233172">
    <property type="component" value="Unassembled WGS sequence"/>
</dbReference>
<dbReference type="InterPro" id="IPR027417">
    <property type="entry name" value="P-loop_NTPase"/>
</dbReference>
<dbReference type="GO" id="GO:0006044">
    <property type="term" value="P:N-acetylglucosamine metabolic process"/>
    <property type="evidence" value="ECO:0007669"/>
    <property type="project" value="TreeGrafter"/>
</dbReference>
<name>A0AAD8EYE5_BIOPF</name>
<dbReference type="Gene3D" id="3.40.50.300">
    <property type="entry name" value="P-loop containing nucleotide triphosphate hydrolases"/>
    <property type="match status" value="1"/>
</dbReference>
<reference evidence="1" key="2">
    <citation type="submission" date="2023-04" db="EMBL/GenBank/DDBJ databases">
        <authorList>
            <person name="Bu L."/>
            <person name="Lu L."/>
            <person name="Laidemitt M.R."/>
            <person name="Zhang S.M."/>
            <person name="Mutuku M."/>
            <person name="Mkoji G."/>
            <person name="Steinauer M."/>
            <person name="Loker E.S."/>
        </authorList>
    </citation>
    <scope>NUCLEOTIDE SEQUENCE</scope>
    <source>
        <strain evidence="1">KasaAsao</strain>
        <tissue evidence="1">Whole Snail</tissue>
    </source>
</reference>
<dbReference type="AlphaFoldDB" id="A0AAD8EYE5"/>
<dbReference type="InterPro" id="IPR051135">
    <property type="entry name" value="Gal/GlcNAc/GalNAc_ST"/>
</dbReference>
<dbReference type="GO" id="GO:0006790">
    <property type="term" value="P:sulfur compound metabolic process"/>
    <property type="evidence" value="ECO:0007669"/>
    <property type="project" value="TreeGrafter"/>
</dbReference>
<organism evidence="1 2">
    <name type="scientific">Biomphalaria pfeifferi</name>
    <name type="common">Bloodfluke planorb</name>
    <name type="synonym">Freshwater snail</name>
    <dbReference type="NCBI Taxonomy" id="112525"/>
    <lineage>
        <taxon>Eukaryota</taxon>
        <taxon>Metazoa</taxon>
        <taxon>Spiralia</taxon>
        <taxon>Lophotrochozoa</taxon>
        <taxon>Mollusca</taxon>
        <taxon>Gastropoda</taxon>
        <taxon>Heterobranchia</taxon>
        <taxon>Euthyneura</taxon>
        <taxon>Panpulmonata</taxon>
        <taxon>Hygrophila</taxon>
        <taxon>Lymnaeoidea</taxon>
        <taxon>Planorbidae</taxon>
        <taxon>Biomphalaria</taxon>
    </lineage>
</organism>
<dbReference type="GO" id="GO:0001517">
    <property type="term" value="F:N-acetylglucosamine 6-O-sulfotransferase activity"/>
    <property type="evidence" value="ECO:0007669"/>
    <property type="project" value="TreeGrafter"/>
</dbReference>
<feature type="non-terminal residue" evidence="1">
    <location>
        <position position="130"/>
    </location>
</feature>
<comment type="caution">
    <text evidence="1">The sequence shown here is derived from an EMBL/GenBank/DDBJ whole genome shotgun (WGS) entry which is preliminary data.</text>
</comment>
<reference evidence="1" key="1">
    <citation type="journal article" date="2023" name="PLoS Negl. Trop. Dis.">
        <title>A genome sequence for Biomphalaria pfeifferi, the major vector snail for the human-infecting parasite Schistosoma mansoni.</title>
        <authorList>
            <person name="Bu L."/>
            <person name="Lu L."/>
            <person name="Laidemitt M.R."/>
            <person name="Zhang S.M."/>
            <person name="Mutuku M."/>
            <person name="Mkoji G."/>
            <person name="Steinauer M."/>
            <person name="Loker E.S."/>
        </authorList>
    </citation>
    <scope>NUCLEOTIDE SEQUENCE</scope>
    <source>
        <strain evidence="1">KasaAsao</strain>
    </source>
</reference>
<evidence type="ECO:0000313" key="1">
    <source>
        <dbReference type="EMBL" id="KAK0043309.1"/>
    </source>
</evidence>
<proteinExistence type="predicted"/>
<accession>A0AAD8EYE5</accession>
<keyword evidence="2" id="KW-1185">Reference proteome</keyword>
<gene>
    <name evidence="1" type="ORF">Bpfe_027304</name>
</gene>
<dbReference type="EMBL" id="JASAOG010000220">
    <property type="protein sequence ID" value="KAK0043309.1"/>
    <property type="molecule type" value="Genomic_DNA"/>
</dbReference>
<dbReference type="PANTHER" id="PTHR10704">
    <property type="entry name" value="CARBOHYDRATE SULFOTRANSFERASE"/>
    <property type="match status" value="1"/>
</dbReference>
<dbReference type="PANTHER" id="PTHR10704:SF71">
    <property type="entry name" value="CARBOHYDRATE SULFOTRANSFERASE 1-LIKE"/>
    <property type="match status" value="1"/>
</dbReference>
<dbReference type="SUPFAM" id="SSF52540">
    <property type="entry name" value="P-loop containing nucleoside triphosphate hydrolases"/>
    <property type="match status" value="1"/>
</dbReference>
<evidence type="ECO:0000313" key="2">
    <source>
        <dbReference type="Proteomes" id="UP001233172"/>
    </source>
</evidence>
<sequence length="130" mass="15320">MHKRASPWKKQCLMMTLSVIFICLSTLQIHVQLSGSRAIYLNITSMSYIRHITETRCRNKTEPSWSSSLEPKQYKQVSPRTKVIVLSYMRSGSTFCGDLVQAHPDVFYVYEPLLYLWDYYVPRKDRSFEL</sequence>